<dbReference type="PANTHER" id="PTHR12197">
    <property type="entry name" value="HISTONE-LYSINE N-METHYLTRANSFERASE SMYD"/>
    <property type="match status" value="1"/>
</dbReference>
<dbReference type="GO" id="GO:0005634">
    <property type="term" value="C:nucleus"/>
    <property type="evidence" value="ECO:0007669"/>
    <property type="project" value="TreeGrafter"/>
</dbReference>
<reference evidence="2 3" key="1">
    <citation type="submission" date="2020-12" db="EMBL/GenBank/DDBJ databases">
        <title>Metabolic potential, ecology and presence of endohyphal bacteria is reflected in genomic diversity of Mucoromycotina.</title>
        <authorList>
            <person name="Muszewska A."/>
            <person name="Okrasinska A."/>
            <person name="Steczkiewicz K."/>
            <person name="Drgas O."/>
            <person name="Orlowska M."/>
            <person name="Perlinska-Lenart U."/>
            <person name="Aleksandrzak-Piekarczyk T."/>
            <person name="Szatraj K."/>
            <person name="Zielenkiewicz U."/>
            <person name="Pilsyk S."/>
            <person name="Malc E."/>
            <person name="Mieczkowski P."/>
            <person name="Kruszewska J.S."/>
            <person name="Biernat P."/>
            <person name="Pawlowska J."/>
        </authorList>
    </citation>
    <scope>NUCLEOTIDE SEQUENCE [LARGE SCALE GENOMIC DNA]</scope>
    <source>
        <strain evidence="2 3">CBS 142.35</strain>
    </source>
</reference>
<evidence type="ECO:0000313" key="2">
    <source>
        <dbReference type="EMBL" id="KAG2220882.1"/>
    </source>
</evidence>
<comment type="caution">
    <text evidence="2">The sequence shown here is derived from an EMBL/GenBank/DDBJ whole genome shotgun (WGS) entry which is preliminary data.</text>
</comment>
<sequence>MVVPTILTEETARDFLSVHGHPFPLHEQRHSNRQQGEKWLEVCSLPGKGRGFVATQRIPAGATVHTSEPLAAVVSQEWIPETCAWCFHFTYPKRMRYKIDTTIPKNLNNINNTNKKKKKQQHTYTTVTIKDVLFCSEPCRHKFQTYGHVKNESELLLRCYYALEQEYNLRQKQNQDDDNNDIDSNGLITDLQQELDQLDINSDEQLSKWIDQAWITFTQQGLVKAQQWIPDDAEQTMMRLVACCVTRRQIESEYLFADQLMVIPKFNDLLNVQCNELAYIRRTIIDNNNNENKRIIPDELIQVMEMFKFFVSATSSFLNCPHIVFRAVYFREMANSFGLWEMSPQQHQNNNDGNVTDDLELLGWGIYPSAVYFNHACNANVRKIRDGRKMVFIAKRDIEEGEEACISYGCVEDTVEERRKRLLEHYHFLCACNRCEQESA</sequence>
<keyword evidence="3" id="KW-1185">Reference proteome</keyword>
<name>A0A8H7VJ69_9FUNG</name>
<gene>
    <name evidence="2" type="ORF">INT45_004050</name>
</gene>
<organism evidence="2 3">
    <name type="scientific">Circinella minor</name>
    <dbReference type="NCBI Taxonomy" id="1195481"/>
    <lineage>
        <taxon>Eukaryota</taxon>
        <taxon>Fungi</taxon>
        <taxon>Fungi incertae sedis</taxon>
        <taxon>Mucoromycota</taxon>
        <taxon>Mucoromycotina</taxon>
        <taxon>Mucoromycetes</taxon>
        <taxon>Mucorales</taxon>
        <taxon>Lichtheimiaceae</taxon>
        <taxon>Circinella</taxon>
    </lineage>
</organism>
<dbReference type="AlphaFoldDB" id="A0A8H7VJ69"/>
<dbReference type="EMBL" id="JAEPRB010000126">
    <property type="protein sequence ID" value="KAG2220882.1"/>
    <property type="molecule type" value="Genomic_DNA"/>
</dbReference>
<dbReference type="Pfam" id="PF00856">
    <property type="entry name" value="SET"/>
    <property type="match status" value="1"/>
</dbReference>
<dbReference type="InterPro" id="IPR001214">
    <property type="entry name" value="SET_dom"/>
</dbReference>
<protein>
    <recommendedName>
        <fullName evidence="1">SET domain-containing protein</fullName>
    </recommendedName>
</protein>
<dbReference type="SUPFAM" id="SSF82199">
    <property type="entry name" value="SET domain"/>
    <property type="match status" value="1"/>
</dbReference>
<accession>A0A8H7VJ69</accession>
<dbReference type="InterPro" id="IPR050869">
    <property type="entry name" value="H3K4_H4K5_MeTrfase"/>
</dbReference>
<evidence type="ECO:0000259" key="1">
    <source>
        <dbReference type="PROSITE" id="PS50280"/>
    </source>
</evidence>
<dbReference type="PANTHER" id="PTHR12197:SF294">
    <property type="entry name" value="POTENTIAL PROTEIN LYSINE METHYLTRANSFERASE SET6"/>
    <property type="match status" value="1"/>
</dbReference>
<dbReference type="InterPro" id="IPR046341">
    <property type="entry name" value="SET_dom_sf"/>
</dbReference>
<dbReference type="Proteomes" id="UP000646827">
    <property type="component" value="Unassembled WGS sequence"/>
</dbReference>
<feature type="domain" description="SET" evidence="1">
    <location>
        <begin position="38"/>
        <end position="409"/>
    </location>
</feature>
<dbReference type="CDD" id="cd20071">
    <property type="entry name" value="SET_SMYD"/>
    <property type="match status" value="1"/>
</dbReference>
<dbReference type="PROSITE" id="PS50280">
    <property type="entry name" value="SET"/>
    <property type="match status" value="1"/>
</dbReference>
<dbReference type="OrthoDB" id="1028014at2759"/>
<proteinExistence type="predicted"/>
<dbReference type="Gene3D" id="2.170.270.10">
    <property type="entry name" value="SET domain"/>
    <property type="match status" value="1"/>
</dbReference>
<evidence type="ECO:0000313" key="3">
    <source>
        <dbReference type="Proteomes" id="UP000646827"/>
    </source>
</evidence>